<organism evidence="1 2">
    <name type="scientific">Streptomyces thinghirensis</name>
    <dbReference type="NCBI Taxonomy" id="551547"/>
    <lineage>
        <taxon>Bacteria</taxon>
        <taxon>Bacillati</taxon>
        <taxon>Actinomycetota</taxon>
        <taxon>Actinomycetes</taxon>
        <taxon>Kitasatosporales</taxon>
        <taxon>Streptomycetaceae</taxon>
        <taxon>Streptomyces</taxon>
    </lineage>
</organism>
<gene>
    <name evidence="1" type="ORF">GCM10023323_09920</name>
</gene>
<dbReference type="EMBL" id="BAABJR010000002">
    <property type="protein sequence ID" value="GAA5204882.1"/>
    <property type="molecule type" value="Genomic_DNA"/>
</dbReference>
<evidence type="ECO:0000313" key="1">
    <source>
        <dbReference type="EMBL" id="GAA5204882.1"/>
    </source>
</evidence>
<name>A0ABP9SVY5_9ACTN</name>
<proteinExistence type="predicted"/>
<reference evidence="2" key="1">
    <citation type="journal article" date="2019" name="Int. J. Syst. Evol. Microbiol.">
        <title>The Global Catalogue of Microorganisms (GCM) 10K type strain sequencing project: providing services to taxonomists for standard genome sequencing and annotation.</title>
        <authorList>
            <consortium name="The Broad Institute Genomics Platform"/>
            <consortium name="The Broad Institute Genome Sequencing Center for Infectious Disease"/>
            <person name="Wu L."/>
            <person name="Ma J."/>
        </authorList>
    </citation>
    <scope>NUCLEOTIDE SEQUENCE [LARGE SCALE GENOMIC DNA]</scope>
    <source>
        <strain evidence="2">JCM 18306</strain>
    </source>
</reference>
<dbReference type="Proteomes" id="UP001499878">
    <property type="component" value="Unassembled WGS sequence"/>
</dbReference>
<dbReference type="Pfam" id="PF19561">
    <property type="entry name" value="DUF6083"/>
    <property type="match status" value="1"/>
</dbReference>
<keyword evidence="2" id="KW-1185">Reference proteome</keyword>
<protein>
    <submittedName>
        <fullName evidence="1">Uncharacterized protein</fullName>
    </submittedName>
</protein>
<accession>A0ABP9SVY5</accession>
<comment type="caution">
    <text evidence="1">The sequence shown here is derived from an EMBL/GenBank/DDBJ whole genome shotgun (WGS) entry which is preliminary data.</text>
</comment>
<dbReference type="InterPro" id="IPR045729">
    <property type="entry name" value="DUF6083"/>
</dbReference>
<evidence type="ECO:0000313" key="2">
    <source>
        <dbReference type="Proteomes" id="UP001499878"/>
    </source>
</evidence>
<sequence length="63" mass="6825">MDSDGIAWNPALDEPAPGTVCRVPHLIACSGRSLDEIQPWAWLQAVRAANAGEAHRQAHAEEH</sequence>